<evidence type="ECO:0000256" key="4">
    <source>
        <dbReference type="ARBA" id="ARBA00023242"/>
    </source>
</evidence>
<feature type="transmembrane region" description="Helical" evidence="7">
    <location>
        <begin position="530"/>
        <end position="550"/>
    </location>
</feature>
<feature type="transmembrane region" description="Helical" evidence="7">
    <location>
        <begin position="131"/>
        <end position="149"/>
    </location>
</feature>
<dbReference type="GO" id="GO:0046976">
    <property type="term" value="F:histone H3K27 methyltransferase activity"/>
    <property type="evidence" value="ECO:0007669"/>
    <property type="project" value="TreeGrafter"/>
</dbReference>
<feature type="transmembrane region" description="Helical" evidence="7">
    <location>
        <begin position="266"/>
        <end position="284"/>
    </location>
</feature>
<proteinExistence type="inferred from homology"/>
<dbReference type="Proteomes" id="UP000583929">
    <property type="component" value="Unassembled WGS sequence"/>
</dbReference>
<dbReference type="PANTHER" id="PTHR45747:SF14">
    <property type="entry name" value="HISTONE-LYSINE N-METHYLTRANSFERASE EZA1"/>
    <property type="match status" value="1"/>
</dbReference>
<evidence type="ECO:0000256" key="2">
    <source>
        <dbReference type="ARBA" id="ARBA00023015"/>
    </source>
</evidence>
<dbReference type="CDD" id="cd10519">
    <property type="entry name" value="SET_EZH"/>
    <property type="match status" value="1"/>
</dbReference>
<dbReference type="SUPFAM" id="SSF82199">
    <property type="entry name" value="SET domain"/>
    <property type="match status" value="1"/>
</dbReference>
<evidence type="ECO:0000259" key="8">
    <source>
        <dbReference type="PROSITE" id="PS50280"/>
    </source>
</evidence>
<dbReference type="InterPro" id="IPR005202">
    <property type="entry name" value="TF_GRAS"/>
</dbReference>
<dbReference type="Pfam" id="PF00856">
    <property type="entry name" value="SET"/>
    <property type="match status" value="1"/>
</dbReference>
<feature type="compositionally biased region" description="Basic and acidic residues" evidence="6">
    <location>
        <begin position="2180"/>
        <end position="2190"/>
    </location>
</feature>
<feature type="short sequence motif" description="VHIID" evidence="5">
    <location>
        <begin position="1071"/>
        <end position="1075"/>
    </location>
</feature>
<dbReference type="EMBL" id="JAATIQ010000209">
    <property type="protein sequence ID" value="KAF4370067.1"/>
    <property type="molecule type" value="Genomic_DNA"/>
</dbReference>
<dbReference type="InterPro" id="IPR001214">
    <property type="entry name" value="SET_dom"/>
</dbReference>
<gene>
    <name evidence="9" type="ORF">G4B88_028344</name>
</gene>
<keyword evidence="3" id="KW-0804">Transcription</keyword>
<feature type="region of interest" description="Leucine repeat II (LRII)" evidence="5">
    <location>
        <begin position="1127"/>
        <end position="1159"/>
    </location>
</feature>
<evidence type="ECO:0000313" key="9">
    <source>
        <dbReference type="EMBL" id="KAF4370067.1"/>
    </source>
</evidence>
<keyword evidence="7" id="KW-1133">Transmembrane helix</keyword>
<feature type="transmembrane region" description="Helical" evidence="7">
    <location>
        <begin position="93"/>
        <end position="111"/>
    </location>
</feature>
<keyword evidence="7" id="KW-0812">Transmembrane</keyword>
<protein>
    <recommendedName>
        <fullName evidence="8">SET domain-containing protein</fullName>
    </recommendedName>
</protein>
<feature type="domain" description="SET" evidence="8">
    <location>
        <begin position="2044"/>
        <end position="2169"/>
    </location>
</feature>
<dbReference type="Pfam" id="PF03514">
    <property type="entry name" value="GRAS"/>
    <property type="match status" value="1"/>
</dbReference>
<dbReference type="GO" id="GO:0031519">
    <property type="term" value="C:PcG protein complex"/>
    <property type="evidence" value="ECO:0007669"/>
    <property type="project" value="InterPro"/>
</dbReference>
<comment type="similarity">
    <text evidence="5">Belongs to the GRAS family.</text>
</comment>
<evidence type="ECO:0000256" key="6">
    <source>
        <dbReference type="SAM" id="MobiDB-lite"/>
    </source>
</evidence>
<dbReference type="Gene3D" id="2.170.270.10">
    <property type="entry name" value="SET domain"/>
    <property type="match status" value="1"/>
</dbReference>
<organism evidence="9 10">
    <name type="scientific">Cannabis sativa</name>
    <name type="common">Hemp</name>
    <name type="synonym">Marijuana</name>
    <dbReference type="NCBI Taxonomy" id="3483"/>
    <lineage>
        <taxon>Eukaryota</taxon>
        <taxon>Viridiplantae</taxon>
        <taxon>Streptophyta</taxon>
        <taxon>Embryophyta</taxon>
        <taxon>Tracheophyta</taxon>
        <taxon>Spermatophyta</taxon>
        <taxon>Magnoliopsida</taxon>
        <taxon>eudicotyledons</taxon>
        <taxon>Gunneridae</taxon>
        <taxon>Pentapetalae</taxon>
        <taxon>rosids</taxon>
        <taxon>fabids</taxon>
        <taxon>Rosales</taxon>
        <taxon>Cannabaceae</taxon>
        <taxon>Cannabis</taxon>
    </lineage>
</organism>
<keyword evidence="2" id="KW-0805">Transcription regulation</keyword>
<comment type="subcellular location">
    <subcellularLocation>
        <location evidence="1">Nucleus</location>
    </subcellularLocation>
</comment>
<keyword evidence="7" id="KW-0472">Membrane</keyword>
<feature type="transmembrane region" description="Helical" evidence="7">
    <location>
        <begin position="30"/>
        <end position="49"/>
    </location>
</feature>
<dbReference type="InterPro" id="IPR046341">
    <property type="entry name" value="SET_dom_sf"/>
</dbReference>
<dbReference type="InterPro" id="IPR025778">
    <property type="entry name" value="Hist-Lys_N-MeTrfase_plant"/>
</dbReference>
<reference evidence="9 10" key="1">
    <citation type="journal article" date="2020" name="bioRxiv">
        <title>Sequence and annotation of 42 cannabis genomes reveals extensive copy number variation in cannabinoid synthesis and pathogen resistance genes.</title>
        <authorList>
            <person name="Mckernan K.J."/>
            <person name="Helbert Y."/>
            <person name="Kane L.T."/>
            <person name="Ebling H."/>
            <person name="Zhang L."/>
            <person name="Liu B."/>
            <person name="Eaton Z."/>
            <person name="Mclaughlin S."/>
            <person name="Kingan S."/>
            <person name="Baybayan P."/>
            <person name="Concepcion G."/>
            <person name="Jordan M."/>
            <person name="Riva A."/>
            <person name="Barbazuk W."/>
            <person name="Harkins T."/>
        </authorList>
    </citation>
    <scope>NUCLEOTIDE SEQUENCE [LARGE SCALE GENOMIC DNA]</scope>
    <source>
        <strain evidence="10">cv. Jamaican Lion 4</strain>
        <tissue evidence="9">Leaf</tissue>
    </source>
</reference>
<name>A0A7J6FHG3_CANSA</name>
<dbReference type="InterPro" id="IPR058609">
    <property type="entry name" value="HTH_CLF-like"/>
</dbReference>
<feature type="transmembrane region" description="Helical" evidence="7">
    <location>
        <begin position="490"/>
        <end position="509"/>
    </location>
</feature>
<dbReference type="PANTHER" id="PTHR45747">
    <property type="entry name" value="HISTONE-LYSINE N-METHYLTRANSFERASE E(Z)"/>
    <property type="match status" value="1"/>
</dbReference>
<feature type="region of interest" description="Disordered" evidence="6">
    <location>
        <begin position="2179"/>
        <end position="2203"/>
    </location>
</feature>
<dbReference type="GO" id="GO:0031507">
    <property type="term" value="P:heterochromatin formation"/>
    <property type="evidence" value="ECO:0007669"/>
    <property type="project" value="TreeGrafter"/>
</dbReference>
<comment type="caution">
    <text evidence="5">Lacks conserved residue(s) required for the propagation of feature annotation.</text>
</comment>
<feature type="region of interest" description="Disordered" evidence="6">
    <location>
        <begin position="1007"/>
        <end position="1028"/>
    </location>
</feature>
<evidence type="ECO:0000256" key="3">
    <source>
        <dbReference type="ARBA" id="ARBA00023163"/>
    </source>
</evidence>
<accession>A0A7J6FHG3</accession>
<evidence type="ECO:0000256" key="1">
    <source>
        <dbReference type="ARBA" id="ARBA00004123"/>
    </source>
</evidence>
<dbReference type="SMART" id="SM00317">
    <property type="entry name" value="SET"/>
    <property type="match status" value="1"/>
</dbReference>
<feature type="region of interest" description="SAW" evidence="5">
    <location>
        <begin position="1261"/>
        <end position="1337"/>
    </location>
</feature>
<dbReference type="PROSITE" id="PS51576">
    <property type="entry name" value="SAM_MT43_EZ"/>
    <property type="match status" value="1"/>
</dbReference>
<feature type="region of interest" description="Disordered" evidence="6">
    <location>
        <begin position="309"/>
        <end position="341"/>
    </location>
</feature>
<evidence type="ECO:0000313" key="10">
    <source>
        <dbReference type="Proteomes" id="UP000583929"/>
    </source>
</evidence>
<sequence length="2203" mass="247865">MDDQNLEEKANDHHDEKILLIIIKSTIVRVSFRIITLTLLALLLPLAFLHLAKIVFSRFLLLSQVALIPIIPLSSSSSSQYPNHSYLHTTNLAILYLIVSTLSLVTLLHTLTNNKLTTTSLTTTTTTLGNYVAWILLLTMQVSIGLGLGNNDLLSLVVEGNKFSSVRTDRTLYSKAIFFLGLHETMIRWSSLVVEPVINDTSFGVVWRRKKEEEMVKRVLMSIGFWCLWCYLGLREEVEALVFVAEFKWELILFDNVNMNLEMADFVGWWLYYMTVMIGVVKVIKGLGLIQALELLEFENDDDFGGTSKTNLTDLNPYQESPIQGPPGTSQAHSSGGQSPLSMENSLLATLAPTEITMASKKKATLEKSNETLNEKGHPIDNLPVNEMREEEFLADLMDKIRGTFINNILCSKMSDHDHDHTLVVHHNKILIKSALVRVPFRITTTTLLSLLLPLSFLLLARIACARFLLNQLQPSPPFFSIFLHTSPSILYLIVSTISIATLVHTLTVGKLTLLSESLPLTTALLSRRLRLSAAWIFLITLQVCVGLGIEGTVSLGTDFSSFGTDRTLVSRVIFFLGLHETMLHWSRLVVKPVVDDTIFGVVSRNEKWFERGAIAGSFGGLWYWRLRDEVESLVVVAEAKGEMLMEVGLADFAGWWLYYLTVTIGMVKVIKSLMWVGMSLFCRRVGRISSEIIDSNTNSNIATLNIVVEEKIYIMANDDDKNNSFFFVPPFNFEEIQNNNHCGPTITDELEVIFNPKNKDHSFGGMVNNKDDDDRFGLFYDQQDNMMMMMNMAGNKEVLVPKIFAQDQQRQELPKSDYSILDDFDAISMNFDDPPPPPPFASLEFLSQCETSGHNKLSSHNKNTTITESNTQIMNSHHYTTRRSKLSTEEIMRIAGSCYIRFSSVQGTNDTVLMPPFGSCYAISGLSHGETKDVQLVHLLLSVAEKVNDQQFDQATRLLQSPQLTPSYYYSSSPNNKPNSVERVVLSFIEALQQKIDSETGFITRKRRGRRRSMTSTTNTTNNDKDQLSRGLGTSILSVTCFQRLPFPQVLHFPAVQAIIESLDEFDDKLHVIDLEIRSGVQWTLLMKALAERNDNNNINNQDRPLFQLLKITAIGTPENQVKIEETQNRLTNLAESLNVPFSFKILILTELDDINEGMIETEEDEVLAVFTSLLLRMMLYKPLSLEKLMRVIKTLKPSVMVVIETEVNLNAPSFANRFIEALFFYGAFFDCFETCFKEEEELKTTMEEVLGMGIDNIVSKENGERVIRSVRIGVWRAFFERFRMVESKLSDSSLYQASLVAKKFGYGSSLTMERNGKGLIVGWKDTKSKPSDGLEAMAHHKMNQLKKQILAERLVEIREKVENNGRSLETNLLETLSLAKTTKGNSNLEEGNGGGKTLCWRIENPLCKFSGCAQGFGDKDHVSYHDFVPQSSIKLPYVERLPPYTTWIFLQKNQRMADDQSVLGRRRIYYDEEHGSEALICSDSEEEILEPEEAKREFSKGEDRILCTIFGEHGLGEEVLKTVSNFIGVSTLEAQERYNTIIGKSEELDPNNGKVFEPGKGMLLNKSLTDALDSFDNLFCRRCMVFDCRLHGCSHTVVLPNEKQMYWSEHEDDRKPCSDQCYLKLNIVKSLPGGPKSNNVILPSSISEEPITTANIITNITSDDISVSQEIVPANSNAICISEAAEAPNVDITTTMAICYESTGKRKVIKQIDTGLEQARVSDDLDASNKKQKRLNVFNVKSGTTEDIPVQGSELSTKSRHLDVVLHTKSEHQMIDKNSGNFSIDESEAVEKSLKLKPFSSKEGKVLEISSSTEWKQMEKDLYMKGLEIFGRNSCLIARNLLSGFKTCLEVSSYMREGGVSMPRRSFAGPSLFMDENGNTETDYTDQEMPAKSRLIRRRGKARKLKYSMKSPGHPSIWKRIADGKNQSSKQYTPCDCESMCGKQCPCLVNGTCCEKYCGLYISGAQRAAKIGLEDAIVQRVNAEVANARALLLDVNVIQMFVEIVGSVSLSDCSCGDGTLEEPPRQGDGQCGNMRLLLRQQQRILLAKSDVAGWGAFIKNSVNKNDYLGEYTGELISHREADKRGKIYDRANSSFLFDLNDQASILWCSRHLYVLDAYRKGDKLKFANHSSNPNCYAKVMLVAGDHRVGIFAKDHIEASEEIFYDYRYGPAQAPVWARKPEGSKREESSASQGRAKKHQSH</sequence>
<evidence type="ECO:0000256" key="7">
    <source>
        <dbReference type="SAM" id="Phobius"/>
    </source>
</evidence>
<dbReference type="GO" id="GO:0003682">
    <property type="term" value="F:chromatin binding"/>
    <property type="evidence" value="ECO:0007669"/>
    <property type="project" value="TreeGrafter"/>
</dbReference>
<keyword evidence="10" id="KW-1185">Reference proteome</keyword>
<keyword evidence="4" id="KW-0539">Nucleus</keyword>
<dbReference type="Pfam" id="PF25996">
    <property type="entry name" value="HTH_CLF_N"/>
    <property type="match status" value="1"/>
</dbReference>
<dbReference type="InterPro" id="IPR045318">
    <property type="entry name" value="EZH1/2-like"/>
</dbReference>
<dbReference type="PROSITE" id="PS50985">
    <property type="entry name" value="GRAS"/>
    <property type="match status" value="1"/>
</dbReference>
<feature type="transmembrane region" description="Helical" evidence="7">
    <location>
        <begin position="448"/>
        <end position="470"/>
    </location>
</feature>
<dbReference type="PROSITE" id="PS50280">
    <property type="entry name" value="SET"/>
    <property type="match status" value="1"/>
</dbReference>
<evidence type="ECO:0000256" key="5">
    <source>
        <dbReference type="PROSITE-ProRule" id="PRU01191"/>
    </source>
</evidence>
<comment type="caution">
    <text evidence="9">The sequence shown here is derived from an EMBL/GenBank/DDBJ whole genome shotgun (WGS) entry which is preliminary data.</text>
</comment>